<evidence type="ECO:0008006" key="3">
    <source>
        <dbReference type="Google" id="ProtNLM"/>
    </source>
</evidence>
<dbReference type="EMBL" id="KV425888">
    <property type="protein sequence ID" value="KZW02476.1"/>
    <property type="molecule type" value="Genomic_DNA"/>
</dbReference>
<dbReference type="AlphaFoldDB" id="A0A165PPG7"/>
<evidence type="ECO:0000313" key="2">
    <source>
        <dbReference type="Proteomes" id="UP000077266"/>
    </source>
</evidence>
<evidence type="ECO:0000313" key="1">
    <source>
        <dbReference type="EMBL" id="KZW02476.1"/>
    </source>
</evidence>
<dbReference type="Pfam" id="PF14388">
    <property type="entry name" value="DUF4419"/>
    <property type="match status" value="1"/>
</dbReference>
<proteinExistence type="predicted"/>
<name>A0A165PPG7_EXIGL</name>
<accession>A0A165PPG7</accession>
<keyword evidence="2" id="KW-1185">Reference proteome</keyword>
<dbReference type="InterPro" id="IPR025533">
    <property type="entry name" value="DUF4419"/>
</dbReference>
<organism evidence="1 2">
    <name type="scientific">Exidia glandulosa HHB12029</name>
    <dbReference type="NCBI Taxonomy" id="1314781"/>
    <lineage>
        <taxon>Eukaryota</taxon>
        <taxon>Fungi</taxon>
        <taxon>Dikarya</taxon>
        <taxon>Basidiomycota</taxon>
        <taxon>Agaricomycotina</taxon>
        <taxon>Agaricomycetes</taxon>
        <taxon>Auriculariales</taxon>
        <taxon>Exidiaceae</taxon>
        <taxon>Exidia</taxon>
    </lineage>
</organism>
<protein>
    <recommendedName>
        <fullName evidence="3">DUF4419 domain-containing protein</fullName>
    </recommendedName>
</protein>
<sequence>MPVTFAIAPHDAKPVHTRTDARFTQASDWLPHSHRQVCEEVLQSSFGAKDAPVTTTTESLLYSGGNGLVHTALRAYNGHHALIIRPDDVWLAIVAQFSFFVNAPENSERLRGRFVAHEGKKKLVVTASGTRYSVDFGNMAQQMTQRLAENVVDTSLRSWILPNFSTTTDNDRVVGSVLMMATLKSYFSYAMDCWCGIPRLTLEGEKSDWEEIAQRIEKIREYGDECVLWYRLLKPVVTRFVATFDDPSLSSDDLRSFWGCMVQETHFGSGSSYVTGWMTAFCAFTDKGKFRSGFDAEDKVVLDGVLYPACDRSLIPPTYEEVDVELNDNGQKFDAVMVAGVKDARLLSSRDSTLSVDGLNDTLAPQVAWLMYVKKPVEENEASHIN</sequence>
<dbReference type="Proteomes" id="UP000077266">
    <property type="component" value="Unassembled WGS sequence"/>
</dbReference>
<reference evidence="1 2" key="1">
    <citation type="journal article" date="2016" name="Mol. Biol. Evol.">
        <title>Comparative Genomics of Early-Diverging Mushroom-Forming Fungi Provides Insights into the Origins of Lignocellulose Decay Capabilities.</title>
        <authorList>
            <person name="Nagy L.G."/>
            <person name="Riley R."/>
            <person name="Tritt A."/>
            <person name="Adam C."/>
            <person name="Daum C."/>
            <person name="Floudas D."/>
            <person name="Sun H."/>
            <person name="Yadav J.S."/>
            <person name="Pangilinan J."/>
            <person name="Larsson K.H."/>
            <person name="Matsuura K."/>
            <person name="Barry K."/>
            <person name="Labutti K."/>
            <person name="Kuo R."/>
            <person name="Ohm R.A."/>
            <person name="Bhattacharya S.S."/>
            <person name="Shirouzu T."/>
            <person name="Yoshinaga Y."/>
            <person name="Martin F.M."/>
            <person name="Grigoriev I.V."/>
            <person name="Hibbett D.S."/>
        </authorList>
    </citation>
    <scope>NUCLEOTIDE SEQUENCE [LARGE SCALE GENOMIC DNA]</scope>
    <source>
        <strain evidence="1 2">HHB12029</strain>
    </source>
</reference>
<gene>
    <name evidence="1" type="ORF">EXIGLDRAFT_734597</name>
</gene>
<dbReference type="PANTHER" id="PTHR31252:SF11">
    <property type="entry name" value="DUF4419 DOMAIN-CONTAINING PROTEIN"/>
    <property type="match status" value="1"/>
</dbReference>
<dbReference type="InParanoid" id="A0A165PPG7"/>
<dbReference type="PANTHER" id="PTHR31252">
    <property type="entry name" value="DUF4419 DOMAIN-CONTAINING PROTEIN"/>
    <property type="match status" value="1"/>
</dbReference>
<dbReference type="OrthoDB" id="9978173at2759"/>
<dbReference type="STRING" id="1314781.A0A165PPG7"/>